<proteinExistence type="inferred from homology"/>
<dbReference type="PANTHER" id="PTHR30246:SF1">
    <property type="entry name" value="2-DEHYDRO-3-DEOXY-6-PHOSPHOGALACTONATE ALDOLASE-RELATED"/>
    <property type="match status" value="1"/>
</dbReference>
<dbReference type="NCBIfam" id="TIGR01182">
    <property type="entry name" value="eda"/>
    <property type="match status" value="1"/>
</dbReference>
<organism evidence="6 7">
    <name type="scientific">Neobacillus cucumis</name>
    <dbReference type="NCBI Taxonomy" id="1740721"/>
    <lineage>
        <taxon>Bacteria</taxon>
        <taxon>Bacillati</taxon>
        <taxon>Bacillota</taxon>
        <taxon>Bacilli</taxon>
        <taxon>Bacillales</taxon>
        <taxon>Bacillaceae</taxon>
        <taxon>Neobacillus</taxon>
    </lineage>
</organism>
<dbReference type="RefSeq" id="WP_101647722.1">
    <property type="nucleotide sequence ID" value="NZ_PGVE01000040.1"/>
</dbReference>
<evidence type="ECO:0000256" key="5">
    <source>
        <dbReference type="ARBA" id="ARBA00023277"/>
    </source>
</evidence>
<reference evidence="6 7" key="1">
    <citation type="submission" date="2017-11" db="EMBL/GenBank/DDBJ databases">
        <title>Comparitive Functional Genomics of Dry Heat Resistant strains isolated from the Viking Spacecraft.</title>
        <authorList>
            <person name="Seuylemezian A."/>
            <person name="Cooper K."/>
            <person name="Vaishampayan P."/>
        </authorList>
    </citation>
    <scope>NUCLEOTIDE SEQUENCE [LARGE SCALE GENOMIC DNA]</scope>
    <source>
        <strain evidence="6 7">V32-6</strain>
    </source>
</reference>
<keyword evidence="7" id="KW-1185">Reference proteome</keyword>
<dbReference type="SUPFAM" id="SSF51569">
    <property type="entry name" value="Aldolase"/>
    <property type="match status" value="1"/>
</dbReference>
<comment type="caution">
    <text evidence="6">The sequence shown here is derived from an EMBL/GenBank/DDBJ whole genome shotgun (WGS) entry which is preliminary data.</text>
</comment>
<evidence type="ECO:0000313" key="6">
    <source>
        <dbReference type="EMBL" id="PLS05653.1"/>
    </source>
</evidence>
<dbReference type="Pfam" id="PF01081">
    <property type="entry name" value="Aldolase"/>
    <property type="match status" value="1"/>
</dbReference>
<evidence type="ECO:0000256" key="1">
    <source>
        <dbReference type="ARBA" id="ARBA00004761"/>
    </source>
</evidence>
<comment type="similarity">
    <text evidence="2">Belongs to the KHG/KDPG aldolase family.</text>
</comment>
<dbReference type="InterPro" id="IPR000887">
    <property type="entry name" value="Aldlse_KDPG_KHG"/>
</dbReference>
<keyword evidence="5" id="KW-0119">Carbohydrate metabolism</keyword>
<evidence type="ECO:0000256" key="3">
    <source>
        <dbReference type="ARBA" id="ARBA00011233"/>
    </source>
</evidence>
<evidence type="ECO:0000256" key="2">
    <source>
        <dbReference type="ARBA" id="ARBA00006906"/>
    </source>
</evidence>
<dbReference type="Gene3D" id="3.20.20.70">
    <property type="entry name" value="Aldolase class I"/>
    <property type="match status" value="1"/>
</dbReference>
<dbReference type="InterPro" id="IPR013785">
    <property type="entry name" value="Aldolase_TIM"/>
</dbReference>
<dbReference type="Proteomes" id="UP000234950">
    <property type="component" value="Unassembled WGS sequence"/>
</dbReference>
<evidence type="ECO:0000256" key="4">
    <source>
        <dbReference type="ARBA" id="ARBA00023239"/>
    </source>
</evidence>
<dbReference type="GO" id="GO:0016829">
    <property type="term" value="F:lyase activity"/>
    <property type="evidence" value="ECO:0007669"/>
    <property type="project" value="UniProtKB-KW"/>
</dbReference>
<name>A0A2N5HJG8_9BACI</name>
<keyword evidence="4" id="KW-0456">Lyase</keyword>
<dbReference type="AlphaFoldDB" id="A0A2N5HJG8"/>
<accession>A0A2N5HJG8</accession>
<sequence>MQKLLQKMKQEKVVSIIRCNSTNELDEVVSALYDGGIRFVEITMNTPNALQGIEMIRLKFPDMMVGAGTVLDTETARLAILSGASFLLAPTLNEGSMIMANRYNIPLIPGVLTPTEILRAYELGAQVVKVFPIRAFGPQYIKDIKGPMPYVNIMPVGGVDIHNAKEYLDHGSFALGIGSTLVNDRLIVEKNFTEIYNRAKKLVEAIR</sequence>
<dbReference type="PANTHER" id="PTHR30246">
    <property type="entry name" value="2-KETO-3-DEOXY-6-PHOSPHOGLUCONATE ALDOLASE"/>
    <property type="match status" value="1"/>
</dbReference>
<dbReference type="CDD" id="cd00452">
    <property type="entry name" value="KDPG_aldolase"/>
    <property type="match status" value="1"/>
</dbReference>
<dbReference type="OrthoDB" id="9802667at2"/>
<comment type="subunit">
    <text evidence="3">Homotrimer.</text>
</comment>
<gene>
    <name evidence="6" type="ORF">CVD27_09845</name>
</gene>
<dbReference type="EMBL" id="PGVE01000040">
    <property type="protein sequence ID" value="PLS05653.1"/>
    <property type="molecule type" value="Genomic_DNA"/>
</dbReference>
<comment type="pathway">
    <text evidence="1">Carbohydrate acid metabolism.</text>
</comment>
<protein>
    <submittedName>
        <fullName evidence="6">2-dehydro-3-deoxyphosphogluconate aldolase</fullName>
    </submittedName>
</protein>
<evidence type="ECO:0000313" key="7">
    <source>
        <dbReference type="Proteomes" id="UP000234950"/>
    </source>
</evidence>